<organism evidence="1">
    <name type="scientific">Solanum chacoense</name>
    <name type="common">Chaco potato</name>
    <dbReference type="NCBI Taxonomy" id="4108"/>
    <lineage>
        <taxon>Eukaryota</taxon>
        <taxon>Viridiplantae</taxon>
        <taxon>Streptophyta</taxon>
        <taxon>Embryophyta</taxon>
        <taxon>Tracheophyta</taxon>
        <taxon>Spermatophyta</taxon>
        <taxon>Magnoliopsida</taxon>
        <taxon>eudicotyledons</taxon>
        <taxon>Gunneridae</taxon>
        <taxon>Pentapetalae</taxon>
        <taxon>asterids</taxon>
        <taxon>lamiids</taxon>
        <taxon>Solanales</taxon>
        <taxon>Solanaceae</taxon>
        <taxon>Solanoideae</taxon>
        <taxon>Solaneae</taxon>
        <taxon>Solanum</taxon>
    </lineage>
</organism>
<accession>A0A0V0H9P7</accession>
<dbReference type="AlphaFoldDB" id="A0A0V0H9P7"/>
<sequence>MSSPVSLHMKHQLAQVSFLFLKFSAVKITPLVASQVKKHTFLVALGIHIEVCGYTFPSLTKRKRLHFPCSHFLRTHSNF</sequence>
<reference evidence="1" key="1">
    <citation type="submission" date="2015-12" db="EMBL/GenBank/DDBJ databases">
        <title>Gene expression during late stages of embryo sac development: a critical building block for successful pollen-pistil interactions.</title>
        <authorList>
            <person name="Liu Y."/>
            <person name="Joly V."/>
            <person name="Sabar M."/>
            <person name="Matton D.P."/>
        </authorList>
    </citation>
    <scope>NUCLEOTIDE SEQUENCE</scope>
</reference>
<dbReference type="EMBL" id="GEDG01022889">
    <property type="protein sequence ID" value="JAP17153.1"/>
    <property type="molecule type" value="Transcribed_RNA"/>
</dbReference>
<evidence type="ECO:0000313" key="1">
    <source>
        <dbReference type="EMBL" id="JAP17153.1"/>
    </source>
</evidence>
<name>A0A0V0H9P7_SOLCH</name>
<proteinExistence type="predicted"/>
<protein>
    <submittedName>
        <fullName evidence="1">Putative ovule protein</fullName>
    </submittedName>
</protein>